<proteinExistence type="predicted"/>
<dbReference type="AlphaFoldDB" id="A0A9J6EKT7"/>
<name>A0A9J6EKT7_RHIMP</name>
<organism evidence="1 2">
    <name type="scientific">Rhipicephalus microplus</name>
    <name type="common">Cattle tick</name>
    <name type="synonym">Boophilus microplus</name>
    <dbReference type="NCBI Taxonomy" id="6941"/>
    <lineage>
        <taxon>Eukaryota</taxon>
        <taxon>Metazoa</taxon>
        <taxon>Ecdysozoa</taxon>
        <taxon>Arthropoda</taxon>
        <taxon>Chelicerata</taxon>
        <taxon>Arachnida</taxon>
        <taxon>Acari</taxon>
        <taxon>Parasitiformes</taxon>
        <taxon>Ixodida</taxon>
        <taxon>Ixodoidea</taxon>
        <taxon>Ixodidae</taxon>
        <taxon>Rhipicephalinae</taxon>
        <taxon>Rhipicephalus</taxon>
        <taxon>Boophilus</taxon>
    </lineage>
</organism>
<protein>
    <submittedName>
        <fullName evidence="1">Uncharacterized protein</fullName>
    </submittedName>
</protein>
<reference evidence="1" key="1">
    <citation type="journal article" date="2020" name="Cell">
        <title>Large-Scale Comparative Analyses of Tick Genomes Elucidate Their Genetic Diversity and Vector Capacities.</title>
        <authorList>
            <consortium name="Tick Genome and Microbiome Consortium (TIGMIC)"/>
            <person name="Jia N."/>
            <person name="Wang J."/>
            <person name="Shi W."/>
            <person name="Du L."/>
            <person name="Sun Y."/>
            <person name="Zhan W."/>
            <person name="Jiang J.F."/>
            <person name="Wang Q."/>
            <person name="Zhang B."/>
            <person name="Ji P."/>
            <person name="Bell-Sakyi L."/>
            <person name="Cui X.M."/>
            <person name="Yuan T.T."/>
            <person name="Jiang B.G."/>
            <person name="Yang W.F."/>
            <person name="Lam T.T."/>
            <person name="Chang Q.C."/>
            <person name="Ding S.J."/>
            <person name="Wang X.J."/>
            <person name="Zhu J.G."/>
            <person name="Ruan X.D."/>
            <person name="Zhao L."/>
            <person name="Wei J.T."/>
            <person name="Ye R.Z."/>
            <person name="Que T.C."/>
            <person name="Du C.H."/>
            <person name="Zhou Y.H."/>
            <person name="Cheng J.X."/>
            <person name="Dai P.F."/>
            <person name="Guo W.B."/>
            <person name="Han X.H."/>
            <person name="Huang E.J."/>
            <person name="Li L.F."/>
            <person name="Wei W."/>
            <person name="Gao Y.C."/>
            <person name="Liu J.Z."/>
            <person name="Shao H.Z."/>
            <person name="Wang X."/>
            <person name="Wang C.C."/>
            <person name="Yang T.C."/>
            <person name="Huo Q.B."/>
            <person name="Li W."/>
            <person name="Chen H.Y."/>
            <person name="Chen S.E."/>
            <person name="Zhou L.G."/>
            <person name="Ni X.B."/>
            <person name="Tian J.H."/>
            <person name="Sheng Y."/>
            <person name="Liu T."/>
            <person name="Pan Y.S."/>
            <person name="Xia L.Y."/>
            <person name="Li J."/>
            <person name="Zhao F."/>
            <person name="Cao W.C."/>
        </authorList>
    </citation>
    <scope>NUCLEOTIDE SEQUENCE</scope>
    <source>
        <strain evidence="1">Rmic-2018</strain>
    </source>
</reference>
<keyword evidence="2" id="KW-1185">Reference proteome</keyword>
<reference evidence="1" key="2">
    <citation type="submission" date="2021-09" db="EMBL/GenBank/DDBJ databases">
        <authorList>
            <person name="Jia N."/>
            <person name="Wang J."/>
            <person name="Shi W."/>
            <person name="Du L."/>
            <person name="Sun Y."/>
            <person name="Zhan W."/>
            <person name="Jiang J."/>
            <person name="Wang Q."/>
            <person name="Zhang B."/>
            <person name="Ji P."/>
            <person name="Sakyi L.B."/>
            <person name="Cui X."/>
            <person name="Yuan T."/>
            <person name="Jiang B."/>
            <person name="Yang W."/>
            <person name="Lam T.T.-Y."/>
            <person name="Chang Q."/>
            <person name="Ding S."/>
            <person name="Wang X."/>
            <person name="Zhu J."/>
            <person name="Ruan X."/>
            <person name="Zhao L."/>
            <person name="Wei J."/>
            <person name="Que T."/>
            <person name="Du C."/>
            <person name="Cheng J."/>
            <person name="Dai P."/>
            <person name="Han X."/>
            <person name="Huang E."/>
            <person name="Gao Y."/>
            <person name="Liu J."/>
            <person name="Shao H."/>
            <person name="Ye R."/>
            <person name="Li L."/>
            <person name="Wei W."/>
            <person name="Wang X."/>
            <person name="Wang C."/>
            <person name="Huo Q."/>
            <person name="Li W."/>
            <person name="Guo W."/>
            <person name="Chen H."/>
            <person name="Chen S."/>
            <person name="Zhou L."/>
            <person name="Zhou L."/>
            <person name="Ni X."/>
            <person name="Tian J."/>
            <person name="Zhou Y."/>
            <person name="Sheng Y."/>
            <person name="Liu T."/>
            <person name="Pan Y."/>
            <person name="Xia L."/>
            <person name="Li J."/>
            <person name="Zhao F."/>
            <person name="Cao W."/>
        </authorList>
    </citation>
    <scope>NUCLEOTIDE SEQUENCE</scope>
    <source>
        <strain evidence="1">Rmic-2018</strain>
        <tissue evidence="1">Larvae</tissue>
    </source>
</reference>
<evidence type="ECO:0000313" key="2">
    <source>
        <dbReference type="Proteomes" id="UP000821866"/>
    </source>
</evidence>
<dbReference type="Proteomes" id="UP000821866">
    <property type="component" value="Chromosome 11"/>
</dbReference>
<gene>
    <name evidence="1" type="ORF">HPB51_000302</name>
</gene>
<sequence>MAWCTGGQPLLWQPLVQSGQCKPPTRLAMQSPGRCLSFSCVRRSHARDAPQPSETPLASRSDSDFQNLQTALRALIRSDTSLTPGAALQPFKHLWFAKSLLSADSSSNRSSSLFAPPASMVTKGGIARRVNQVAKRPTLYMSFPSRSRRGDVELKYFPSLKNSTELVTSQRAAVEL</sequence>
<evidence type="ECO:0000313" key="1">
    <source>
        <dbReference type="EMBL" id="KAH8034664.1"/>
    </source>
</evidence>
<dbReference type="EMBL" id="JABSTU010000003">
    <property type="protein sequence ID" value="KAH8034664.1"/>
    <property type="molecule type" value="Genomic_DNA"/>
</dbReference>
<comment type="caution">
    <text evidence="1">The sequence shown here is derived from an EMBL/GenBank/DDBJ whole genome shotgun (WGS) entry which is preliminary data.</text>
</comment>
<accession>A0A9J6EKT7</accession>
<dbReference type="VEuPathDB" id="VectorBase:LOC119176260"/>